<dbReference type="SUPFAM" id="SSF48726">
    <property type="entry name" value="Immunoglobulin"/>
    <property type="match status" value="1"/>
</dbReference>
<reference evidence="3" key="1">
    <citation type="submission" date="2016-06" db="UniProtKB">
        <authorList>
            <consortium name="WormBaseParasite"/>
        </authorList>
    </citation>
    <scope>IDENTIFICATION</scope>
</reference>
<dbReference type="EMBL" id="UYRW01002077">
    <property type="protein sequence ID" value="VDK82881.1"/>
    <property type="molecule type" value="Genomic_DNA"/>
</dbReference>
<accession>A0A182EEQ9</accession>
<sequence length="96" mass="10935">MVGFTKDLLLSNVQQTDQGLYQCIASNAVGERSIFIGLVIEAEIDSVITNLEVTVDHANAQFNLKWRLPQTMDYLEADHVMFLLNYYLSDGEYFLI</sequence>
<gene>
    <name evidence="1" type="ORF">NOO_LOCUS6569</name>
</gene>
<evidence type="ECO:0000313" key="1">
    <source>
        <dbReference type="EMBL" id="VDK82881.1"/>
    </source>
</evidence>
<evidence type="ECO:0000313" key="3">
    <source>
        <dbReference type="WBParaSite" id="nOo.2.0.1.t06569-RA"/>
    </source>
</evidence>
<reference evidence="1 2" key="2">
    <citation type="submission" date="2018-08" db="EMBL/GenBank/DDBJ databases">
        <authorList>
            <person name="Laetsch R D."/>
            <person name="Stevens L."/>
            <person name="Kumar S."/>
            <person name="Blaxter L. M."/>
        </authorList>
    </citation>
    <scope>NUCLEOTIDE SEQUENCE [LARGE SCALE GENOMIC DNA]</scope>
</reference>
<dbReference type="InterPro" id="IPR013783">
    <property type="entry name" value="Ig-like_fold"/>
</dbReference>
<dbReference type="Gene3D" id="2.60.40.10">
    <property type="entry name" value="Immunoglobulins"/>
    <property type="match status" value="1"/>
</dbReference>
<protein>
    <submittedName>
        <fullName evidence="3">Ig-like domain-containing protein</fullName>
    </submittedName>
</protein>
<dbReference type="Proteomes" id="UP000271087">
    <property type="component" value="Unassembled WGS sequence"/>
</dbReference>
<dbReference type="WBParaSite" id="nOo.2.0.1.t06569-RA">
    <property type="protein sequence ID" value="nOo.2.0.1.t06569-RA"/>
    <property type="gene ID" value="nOo.2.0.1.g06569"/>
</dbReference>
<keyword evidence="2" id="KW-1185">Reference proteome</keyword>
<dbReference type="OrthoDB" id="5798958at2759"/>
<dbReference type="AlphaFoldDB" id="A0A182EEQ9"/>
<proteinExistence type="predicted"/>
<organism evidence="3">
    <name type="scientific">Onchocerca ochengi</name>
    <name type="common">Filarial nematode worm</name>
    <dbReference type="NCBI Taxonomy" id="42157"/>
    <lineage>
        <taxon>Eukaryota</taxon>
        <taxon>Metazoa</taxon>
        <taxon>Ecdysozoa</taxon>
        <taxon>Nematoda</taxon>
        <taxon>Chromadorea</taxon>
        <taxon>Rhabditida</taxon>
        <taxon>Spirurina</taxon>
        <taxon>Spiruromorpha</taxon>
        <taxon>Filarioidea</taxon>
        <taxon>Onchocercidae</taxon>
        <taxon>Onchocerca</taxon>
    </lineage>
</organism>
<dbReference type="STRING" id="42157.A0A182EEQ9"/>
<name>A0A182EEQ9_ONCOC</name>
<dbReference type="InterPro" id="IPR036179">
    <property type="entry name" value="Ig-like_dom_sf"/>
</dbReference>
<evidence type="ECO:0000313" key="2">
    <source>
        <dbReference type="Proteomes" id="UP000271087"/>
    </source>
</evidence>